<dbReference type="InterPro" id="IPR007877">
    <property type="entry name" value="DUF707"/>
</dbReference>
<sequence length="441" mass="49983">MNFPHQDRVAFFWVSNSFSVCVLVLSNFGQRSVLFPAVLINSPVSPLQKSSKFEPQKHNSCLRRGFPLVLLLSVAFFIGSGFIVTDYKQVLQHQTLLSVMKLVGSWGQPIDVQRSAVCENGEKPYGTNTLPKGIISATSDFQMRSLWGDDDKKAKRSKSLLAMAVGIKQKLNVDKIVRKFPPADFVVMLFHYDGNVDEWKGLDWSNQAIHVSANNQTKWFSNFSLQQVLWFAKRFLHPDIISEYEYIFLWDEDLGVDNFHPGRYLSIVKAEGLEVSQPALDPEKSEVHHEITERNPAGRFHRRTYKKIGPRQCTDNSTAPPCTGFIEMMAPVFSKASWRCAWHMFQNDLVHGWGVDFQLGYCAQGDRTKNIGVVDSEYIVHEGLPTLGGSASDKVLLPLSANQASGRSAVKNRSYVELELFKNRWKNAVKKDSCWVDPYPQ</sequence>
<keyword evidence="3" id="KW-1185">Reference proteome</keyword>
<protein>
    <submittedName>
        <fullName evidence="2">Uncharacterized protein</fullName>
    </submittedName>
</protein>
<accession>A0AAV0R6Z4</accession>
<evidence type="ECO:0000256" key="1">
    <source>
        <dbReference type="SAM" id="Phobius"/>
    </source>
</evidence>
<dbReference type="EMBL" id="CAMGYJ010000010">
    <property type="protein sequence ID" value="CAI0552123.1"/>
    <property type="molecule type" value="Genomic_DNA"/>
</dbReference>
<comment type="caution">
    <text evidence="2">The sequence shown here is derived from an EMBL/GenBank/DDBJ whole genome shotgun (WGS) entry which is preliminary data.</text>
</comment>
<evidence type="ECO:0000313" key="3">
    <source>
        <dbReference type="Proteomes" id="UP001154282"/>
    </source>
</evidence>
<reference evidence="2" key="1">
    <citation type="submission" date="2022-08" db="EMBL/GenBank/DDBJ databases">
        <authorList>
            <person name="Gutierrez-Valencia J."/>
        </authorList>
    </citation>
    <scope>NUCLEOTIDE SEQUENCE</scope>
</reference>
<dbReference type="PANTHER" id="PTHR31210">
    <property type="entry name" value="OS06G0731900 PROTEIN"/>
    <property type="match status" value="1"/>
</dbReference>
<dbReference type="AlphaFoldDB" id="A0AAV0R6Z4"/>
<dbReference type="Proteomes" id="UP001154282">
    <property type="component" value="Unassembled WGS sequence"/>
</dbReference>
<keyword evidence="1" id="KW-0812">Transmembrane</keyword>
<gene>
    <name evidence="2" type="ORF">LITE_LOCUS46273</name>
</gene>
<keyword evidence="1" id="KW-1133">Transmembrane helix</keyword>
<dbReference type="Pfam" id="PF05212">
    <property type="entry name" value="DUF707"/>
    <property type="match status" value="1"/>
</dbReference>
<organism evidence="2 3">
    <name type="scientific">Linum tenue</name>
    <dbReference type="NCBI Taxonomy" id="586396"/>
    <lineage>
        <taxon>Eukaryota</taxon>
        <taxon>Viridiplantae</taxon>
        <taxon>Streptophyta</taxon>
        <taxon>Embryophyta</taxon>
        <taxon>Tracheophyta</taxon>
        <taxon>Spermatophyta</taxon>
        <taxon>Magnoliopsida</taxon>
        <taxon>eudicotyledons</taxon>
        <taxon>Gunneridae</taxon>
        <taxon>Pentapetalae</taxon>
        <taxon>rosids</taxon>
        <taxon>fabids</taxon>
        <taxon>Malpighiales</taxon>
        <taxon>Linaceae</taxon>
        <taxon>Linum</taxon>
    </lineage>
</organism>
<keyword evidence="1" id="KW-0472">Membrane</keyword>
<proteinExistence type="predicted"/>
<feature type="transmembrane region" description="Helical" evidence="1">
    <location>
        <begin position="12"/>
        <end position="29"/>
    </location>
</feature>
<name>A0AAV0R6Z4_9ROSI</name>
<dbReference type="PANTHER" id="PTHR31210:SF8">
    <property type="entry name" value="DUF707 DOMAIN-CONTAINING PROTEIN"/>
    <property type="match status" value="1"/>
</dbReference>
<feature type="transmembrane region" description="Helical" evidence="1">
    <location>
        <begin position="65"/>
        <end position="84"/>
    </location>
</feature>
<evidence type="ECO:0000313" key="2">
    <source>
        <dbReference type="EMBL" id="CAI0552123.1"/>
    </source>
</evidence>